<dbReference type="Gene3D" id="3.80.10.10">
    <property type="entry name" value="Ribonuclease Inhibitor"/>
    <property type="match status" value="1"/>
</dbReference>
<accession>A0A3R6DFR1</accession>
<dbReference type="EMBL" id="QSFP01000006">
    <property type="protein sequence ID" value="RHA67993.1"/>
    <property type="molecule type" value="Genomic_DNA"/>
</dbReference>
<dbReference type="Pfam" id="PF13306">
    <property type="entry name" value="LRR_5"/>
    <property type="match status" value="1"/>
</dbReference>
<name>A0A3R6DFR1_9FIRM</name>
<comment type="caution">
    <text evidence="1">The sequence shown here is derived from an EMBL/GenBank/DDBJ whole genome shotgun (WGS) entry which is preliminary data.</text>
</comment>
<gene>
    <name evidence="1" type="ORF">DW927_07565</name>
</gene>
<organism evidence="1 2">
    <name type="scientific">Roseburia intestinalis</name>
    <dbReference type="NCBI Taxonomy" id="166486"/>
    <lineage>
        <taxon>Bacteria</taxon>
        <taxon>Bacillati</taxon>
        <taxon>Bacillota</taxon>
        <taxon>Clostridia</taxon>
        <taxon>Lachnospirales</taxon>
        <taxon>Lachnospiraceae</taxon>
        <taxon>Roseburia</taxon>
    </lineage>
</organism>
<dbReference type="InterPro" id="IPR026906">
    <property type="entry name" value="LRR_5"/>
</dbReference>
<evidence type="ECO:0000313" key="2">
    <source>
        <dbReference type="Proteomes" id="UP000284465"/>
    </source>
</evidence>
<evidence type="ECO:0000313" key="1">
    <source>
        <dbReference type="EMBL" id="RHA67993.1"/>
    </source>
</evidence>
<dbReference type="InterPro" id="IPR032675">
    <property type="entry name" value="LRR_dom_sf"/>
</dbReference>
<reference evidence="1 2" key="1">
    <citation type="submission" date="2018-08" db="EMBL/GenBank/DDBJ databases">
        <title>A genome reference for cultivated species of the human gut microbiota.</title>
        <authorList>
            <person name="Zou Y."/>
            <person name="Xue W."/>
            <person name="Luo G."/>
        </authorList>
    </citation>
    <scope>NUCLEOTIDE SEQUENCE [LARGE SCALE GENOMIC DNA]</scope>
    <source>
        <strain evidence="1 2">AM43-11</strain>
    </source>
</reference>
<dbReference type="AlphaFoldDB" id="A0A3R6DFR1"/>
<dbReference type="Proteomes" id="UP000284465">
    <property type="component" value="Unassembled WGS sequence"/>
</dbReference>
<proteinExistence type="predicted"/>
<protein>
    <submittedName>
        <fullName evidence="1">Leucine-rich repeat domain-containing protein</fullName>
    </submittedName>
</protein>
<dbReference type="RefSeq" id="WP_118590936.1">
    <property type="nucleotide sequence ID" value="NZ_QSFP01000006.1"/>
</dbReference>
<sequence length="339" mass="39442">MQIYYQFYWEKKDGENIKILRVFGESEEAVIPDTIEGYAVTETGDYCFAASAHLKTEYEHTVCIYDTEKKTWQKMPADSADWSMRLVELGGERLKKLTLPDTVHKIGNYAFYNCNALETLEIGKYLEEIGSDAFMNCKKFHFLMIRCDVFEGSGAKQILSRISADMEVTFAGKSRQTAVFYPEYYESYDEIAPAHIFGRSIEGEGFRARQCFKEGIPDLSQYDLIFPKACAEEKKSTLLHILSLRLRYPVSLTEEAKERYVKYLKEQESYMIPKLVEQKNMEMITFFCENGWITQGAVKAGLEQASRMEWAEGTAELLRLKSQYFTEPKKERYTFDELW</sequence>